<dbReference type="Proteomes" id="UP000614424">
    <property type="component" value="Unassembled WGS sequence"/>
</dbReference>
<comment type="caution">
    <text evidence="4">The sequence shown here is derived from an EMBL/GenBank/DDBJ whole genome shotgun (WGS) entry which is preliminary data.</text>
</comment>
<feature type="domain" description="PpiC" evidence="3">
    <location>
        <begin position="182"/>
        <end position="283"/>
    </location>
</feature>
<dbReference type="SUPFAM" id="SSF109998">
    <property type="entry name" value="Triger factor/SurA peptide-binding domain-like"/>
    <property type="match status" value="1"/>
</dbReference>
<dbReference type="Pfam" id="PF13616">
    <property type="entry name" value="Rotamase_3"/>
    <property type="match status" value="1"/>
</dbReference>
<gene>
    <name evidence="4" type="ORF">H8E41_14170</name>
</gene>
<dbReference type="SUPFAM" id="SSF54534">
    <property type="entry name" value="FKBP-like"/>
    <property type="match status" value="1"/>
</dbReference>
<dbReference type="PROSITE" id="PS01096">
    <property type="entry name" value="PPIC_PPIASE_1"/>
    <property type="match status" value="1"/>
</dbReference>
<dbReference type="InterPro" id="IPR046357">
    <property type="entry name" value="PPIase_dom_sf"/>
</dbReference>
<dbReference type="EMBL" id="JACNJZ010000217">
    <property type="protein sequence ID" value="MBC8319040.1"/>
    <property type="molecule type" value="Genomic_DNA"/>
</dbReference>
<dbReference type="Pfam" id="PF13624">
    <property type="entry name" value="SurA_N_3"/>
    <property type="match status" value="1"/>
</dbReference>
<feature type="signal peptide" evidence="2">
    <location>
        <begin position="1"/>
        <end position="25"/>
    </location>
</feature>
<dbReference type="AlphaFoldDB" id="A0A8J6THE7"/>
<reference evidence="4 5" key="1">
    <citation type="submission" date="2020-08" db="EMBL/GenBank/DDBJ databases">
        <title>Bridging the membrane lipid divide: bacteria of the FCB group superphylum have the potential to synthesize archaeal ether lipids.</title>
        <authorList>
            <person name="Villanueva L."/>
            <person name="Von Meijenfeldt F.A.B."/>
            <person name="Westbye A.B."/>
            <person name="Yadav S."/>
            <person name="Hopmans E.C."/>
            <person name="Dutilh B.E."/>
            <person name="Sinninghe Damste J.S."/>
        </authorList>
    </citation>
    <scope>NUCLEOTIDE SEQUENCE [LARGE SCALE GENOMIC DNA]</scope>
    <source>
        <strain evidence="4">NIOZ-UU47</strain>
    </source>
</reference>
<dbReference type="InterPro" id="IPR000297">
    <property type="entry name" value="PPIase_PpiC"/>
</dbReference>
<sequence length="332" mass="36623">MYTRILKVLLAVATISIFAAASLHAEDTGITTEKGKIVAKVNGTGISTNDFDRSVAVAKNQFATVGSPGGDQSNVEKEVLDRLIDIELMLQNAGKRGIVIEDVMVANMLKSFKEQFDENNTFNSFLETNSITEEEVKGQMRNQLVLQELQVVLAKEFAEKNTVSDEKVKAFYDSNVDRFNQPEQVRASHILIKVDSDGDEAASQKARDEIEAIQQKVTLGEDFSELARANSSCPSSAQGGDLGFFGKGQMVKPFEDAAFALKPGETSGIVETQFGYHLIKMAEKKDAGIVPFEDVKQRISDYLSQLQLDMAQQEYTKGLRDKAEITTLIKFD</sequence>
<feature type="chain" id="PRO_5035305312" evidence="2">
    <location>
        <begin position="26"/>
        <end position="332"/>
    </location>
</feature>
<dbReference type="InterPro" id="IPR027304">
    <property type="entry name" value="Trigger_fact/SurA_dom_sf"/>
</dbReference>
<name>A0A8J6THE7_9BACT</name>
<keyword evidence="1" id="KW-0697">Rotamase</keyword>
<evidence type="ECO:0000313" key="4">
    <source>
        <dbReference type="EMBL" id="MBC8319040.1"/>
    </source>
</evidence>
<dbReference type="Gene3D" id="1.10.4030.10">
    <property type="entry name" value="Porin chaperone SurA, peptide-binding domain"/>
    <property type="match status" value="1"/>
</dbReference>
<dbReference type="PANTHER" id="PTHR47245">
    <property type="entry name" value="PEPTIDYLPROLYL ISOMERASE"/>
    <property type="match status" value="1"/>
</dbReference>
<accession>A0A8J6THE7</accession>
<evidence type="ECO:0000256" key="2">
    <source>
        <dbReference type="SAM" id="SignalP"/>
    </source>
</evidence>
<dbReference type="PROSITE" id="PS50198">
    <property type="entry name" value="PPIC_PPIASE_2"/>
    <property type="match status" value="1"/>
</dbReference>
<evidence type="ECO:0000259" key="3">
    <source>
        <dbReference type="PROSITE" id="PS50198"/>
    </source>
</evidence>
<proteinExistence type="predicted"/>
<keyword evidence="2" id="KW-0732">Signal</keyword>
<protein>
    <submittedName>
        <fullName evidence="4">Peptidylprolyl isomerase</fullName>
    </submittedName>
</protein>
<dbReference type="InterPro" id="IPR023058">
    <property type="entry name" value="PPIase_PpiC_CS"/>
</dbReference>
<dbReference type="GO" id="GO:0003755">
    <property type="term" value="F:peptidyl-prolyl cis-trans isomerase activity"/>
    <property type="evidence" value="ECO:0007669"/>
    <property type="project" value="UniProtKB-KW"/>
</dbReference>
<keyword evidence="1 4" id="KW-0413">Isomerase</keyword>
<evidence type="ECO:0000256" key="1">
    <source>
        <dbReference type="PROSITE-ProRule" id="PRU00278"/>
    </source>
</evidence>
<organism evidence="4 5">
    <name type="scientific">Candidatus Desulfobia pelagia</name>
    <dbReference type="NCBI Taxonomy" id="2841692"/>
    <lineage>
        <taxon>Bacteria</taxon>
        <taxon>Pseudomonadati</taxon>
        <taxon>Thermodesulfobacteriota</taxon>
        <taxon>Desulfobulbia</taxon>
        <taxon>Desulfobulbales</taxon>
        <taxon>Desulfobulbaceae</taxon>
        <taxon>Candidatus Desulfobia</taxon>
    </lineage>
</organism>
<dbReference type="PANTHER" id="PTHR47245:SF2">
    <property type="entry name" value="PEPTIDYL-PROLYL CIS-TRANS ISOMERASE HP_0175-RELATED"/>
    <property type="match status" value="1"/>
</dbReference>
<evidence type="ECO:0000313" key="5">
    <source>
        <dbReference type="Proteomes" id="UP000614424"/>
    </source>
</evidence>
<dbReference type="InterPro" id="IPR050245">
    <property type="entry name" value="PrsA_foldase"/>
</dbReference>
<dbReference type="Gene3D" id="3.10.50.40">
    <property type="match status" value="1"/>
</dbReference>